<keyword evidence="3" id="KW-0547">Nucleotide-binding</keyword>
<feature type="domain" description="Replicative helicase loading/DNA remodeling protein DnaB N-terminal winged helix" evidence="2">
    <location>
        <begin position="23"/>
        <end position="186"/>
    </location>
</feature>
<gene>
    <name evidence="3" type="primary">dnaB</name>
    <name evidence="3" type="ORF">GCM10010918_35030</name>
</gene>
<dbReference type="AlphaFoldDB" id="A0A917HDL8"/>
<keyword evidence="3" id="KW-0067">ATP-binding</keyword>
<sequence length="507" mass="57938">MRIGNLLQYTEHHRYYIFRDFSLNSLDYKMLSLIYQPMIGGFSVALFQQLYHGIAEGMTGYSPIESQRKLFLGLGMDMNERGRKFLIDQASRLEAVGLLQTSRLGMPDQADVIYEYELSQPLSPAEFFRNQHLTMLLRDKIGKYAVISLREQFGAQEPEELMNAKQSMTKENISVPFYELFQLNIQSIDVELEQALSEVAPARQAALRPQLETAGIPYGDIILRFPRNSENRRYVERLRSDAEQLAQVNYVAYKYNLSVADICRLLDEDGIFSEQEGLNVDELQLRANQLYRQDKKREGDNQRTVARMQAISAQDGEGDAELDEVGVLEEYYLGVPSQLTGRCDIQQYNMLMRNEPHTRFMQRFFPGAVPDWIERTFERIDLNYRLPAPVINVLIHYVIGMNDAQRVTKTFVEAVVSNMLVKQIDNFEKAVVYVREQTLVEADKERRKEAASSGRPGTRAGAGRSAGGTSRKPSIPIVQDSPVDGQSSISPEKLEQMRNLARKLDGK</sequence>
<protein>
    <submittedName>
        <fullName evidence="3">Helicase DnaB</fullName>
    </submittedName>
</protein>
<evidence type="ECO:0000256" key="1">
    <source>
        <dbReference type="SAM" id="MobiDB-lite"/>
    </source>
</evidence>
<dbReference type="Proteomes" id="UP000600247">
    <property type="component" value="Unassembled WGS sequence"/>
</dbReference>
<accession>A0A917HDL8</accession>
<evidence type="ECO:0000259" key="2">
    <source>
        <dbReference type="Pfam" id="PF25888"/>
    </source>
</evidence>
<name>A0A917HDL8_9BACL</name>
<feature type="compositionally biased region" description="Basic and acidic residues" evidence="1">
    <location>
        <begin position="492"/>
        <end position="507"/>
    </location>
</feature>
<keyword evidence="3" id="KW-0347">Helicase</keyword>
<dbReference type="GO" id="GO:0004386">
    <property type="term" value="F:helicase activity"/>
    <property type="evidence" value="ECO:0007669"/>
    <property type="project" value="UniProtKB-KW"/>
</dbReference>
<organism evidence="3 4">
    <name type="scientific">Paenibacillus radicis</name>
    <name type="common">ex Gao et al. 2016</name>
    <dbReference type="NCBI Taxonomy" id="1737354"/>
    <lineage>
        <taxon>Bacteria</taxon>
        <taxon>Bacillati</taxon>
        <taxon>Bacillota</taxon>
        <taxon>Bacilli</taxon>
        <taxon>Bacillales</taxon>
        <taxon>Paenibacillaceae</taxon>
        <taxon>Paenibacillus</taxon>
    </lineage>
</organism>
<evidence type="ECO:0000313" key="3">
    <source>
        <dbReference type="EMBL" id="GGG75686.1"/>
    </source>
</evidence>
<keyword evidence="4" id="KW-1185">Reference proteome</keyword>
<dbReference type="Pfam" id="PF25888">
    <property type="entry name" value="WHD_DnaB"/>
    <property type="match status" value="1"/>
</dbReference>
<proteinExistence type="predicted"/>
<dbReference type="InterPro" id="IPR058660">
    <property type="entry name" value="WHD_DnaB"/>
</dbReference>
<feature type="compositionally biased region" description="Low complexity" evidence="1">
    <location>
        <begin position="451"/>
        <end position="471"/>
    </location>
</feature>
<dbReference type="EMBL" id="BMHY01000006">
    <property type="protein sequence ID" value="GGG75686.1"/>
    <property type="molecule type" value="Genomic_DNA"/>
</dbReference>
<reference evidence="3 4" key="1">
    <citation type="journal article" date="2014" name="Int. J. Syst. Evol. Microbiol.">
        <title>Complete genome sequence of Corynebacterium casei LMG S-19264T (=DSM 44701T), isolated from a smear-ripened cheese.</title>
        <authorList>
            <consortium name="US DOE Joint Genome Institute (JGI-PGF)"/>
            <person name="Walter F."/>
            <person name="Albersmeier A."/>
            <person name="Kalinowski J."/>
            <person name="Ruckert C."/>
        </authorList>
    </citation>
    <scope>NUCLEOTIDE SEQUENCE [LARGE SCALE GENOMIC DNA]</scope>
    <source>
        <strain evidence="3 4">CGMCC 1.15286</strain>
    </source>
</reference>
<dbReference type="RefSeq" id="WP_188890483.1">
    <property type="nucleotide sequence ID" value="NZ_BMHY01000006.1"/>
</dbReference>
<evidence type="ECO:0000313" key="4">
    <source>
        <dbReference type="Proteomes" id="UP000600247"/>
    </source>
</evidence>
<feature type="region of interest" description="Disordered" evidence="1">
    <location>
        <begin position="443"/>
        <end position="507"/>
    </location>
</feature>
<comment type="caution">
    <text evidence="3">The sequence shown here is derived from an EMBL/GenBank/DDBJ whole genome shotgun (WGS) entry which is preliminary data.</text>
</comment>
<keyword evidence="3" id="KW-0378">Hydrolase</keyword>